<dbReference type="EnsemblPlants" id="TuG1812G0300002631.01.T01">
    <property type="protein sequence ID" value="TuG1812G0300002631.01.T01"/>
    <property type="gene ID" value="TuG1812G0300002631.01"/>
</dbReference>
<dbReference type="InterPro" id="IPR006384">
    <property type="entry name" value="HAD_hydro_PyrdxlP_Pase-like"/>
</dbReference>
<dbReference type="Pfam" id="PF06888">
    <property type="entry name" value="Put_Phosphatase"/>
    <property type="match status" value="1"/>
</dbReference>
<evidence type="ECO:0000256" key="2">
    <source>
        <dbReference type="ARBA" id="ARBA00022723"/>
    </source>
</evidence>
<evidence type="ECO:0000256" key="4">
    <source>
        <dbReference type="ARBA" id="ARBA00022842"/>
    </source>
</evidence>
<dbReference type="GO" id="GO:0016791">
    <property type="term" value="F:phosphatase activity"/>
    <property type="evidence" value="ECO:0007669"/>
    <property type="project" value="InterPro"/>
</dbReference>
<dbReference type="NCBIfam" id="TIGR01489">
    <property type="entry name" value="DKMTPPase-SF"/>
    <property type="match status" value="1"/>
</dbReference>
<dbReference type="PANTHER" id="PTHR20889:SF28">
    <property type="entry name" value="OS01G0600500 PROTEIN"/>
    <property type="match status" value="1"/>
</dbReference>
<evidence type="ECO:0000256" key="5">
    <source>
        <dbReference type="SAM" id="MobiDB-lite"/>
    </source>
</evidence>
<proteinExistence type="predicted"/>
<reference evidence="6" key="3">
    <citation type="submission" date="2022-06" db="UniProtKB">
        <authorList>
            <consortium name="EnsemblPlants"/>
        </authorList>
    </citation>
    <scope>IDENTIFICATION</scope>
</reference>
<keyword evidence="4" id="KW-0460">Magnesium</keyword>
<keyword evidence="2" id="KW-0479">Metal-binding</keyword>
<dbReference type="InterPro" id="IPR016965">
    <property type="entry name" value="Pase_PHOSPHO-typ"/>
</dbReference>
<dbReference type="InterPro" id="IPR036412">
    <property type="entry name" value="HAD-like_sf"/>
</dbReference>
<dbReference type="RefSeq" id="XP_048563672.1">
    <property type="nucleotide sequence ID" value="XM_048707715.1"/>
</dbReference>
<reference evidence="7" key="1">
    <citation type="journal article" date="2013" name="Nature">
        <title>Draft genome of the wheat A-genome progenitor Triticum urartu.</title>
        <authorList>
            <person name="Ling H.Q."/>
            <person name="Zhao S."/>
            <person name="Liu D."/>
            <person name="Wang J."/>
            <person name="Sun H."/>
            <person name="Zhang C."/>
            <person name="Fan H."/>
            <person name="Li D."/>
            <person name="Dong L."/>
            <person name="Tao Y."/>
            <person name="Gao C."/>
            <person name="Wu H."/>
            <person name="Li Y."/>
            <person name="Cui Y."/>
            <person name="Guo X."/>
            <person name="Zheng S."/>
            <person name="Wang B."/>
            <person name="Yu K."/>
            <person name="Liang Q."/>
            <person name="Yang W."/>
            <person name="Lou X."/>
            <person name="Chen J."/>
            <person name="Feng M."/>
            <person name="Jian J."/>
            <person name="Zhang X."/>
            <person name="Luo G."/>
            <person name="Jiang Y."/>
            <person name="Liu J."/>
            <person name="Wang Z."/>
            <person name="Sha Y."/>
            <person name="Zhang B."/>
            <person name="Wu H."/>
            <person name="Tang D."/>
            <person name="Shen Q."/>
            <person name="Xue P."/>
            <person name="Zou S."/>
            <person name="Wang X."/>
            <person name="Liu X."/>
            <person name="Wang F."/>
            <person name="Yang Y."/>
            <person name="An X."/>
            <person name="Dong Z."/>
            <person name="Zhang K."/>
            <person name="Zhang X."/>
            <person name="Luo M.C."/>
            <person name="Dvorak J."/>
            <person name="Tong Y."/>
            <person name="Wang J."/>
            <person name="Yang H."/>
            <person name="Li Z."/>
            <person name="Wang D."/>
            <person name="Zhang A."/>
            <person name="Wang J."/>
        </authorList>
    </citation>
    <scope>NUCLEOTIDE SEQUENCE</scope>
    <source>
        <strain evidence="7">cv. G1812</strain>
    </source>
</reference>
<dbReference type="NCBIfam" id="TIGR01488">
    <property type="entry name" value="HAD-SF-IB"/>
    <property type="match status" value="1"/>
</dbReference>
<evidence type="ECO:0000256" key="1">
    <source>
        <dbReference type="ARBA" id="ARBA00001946"/>
    </source>
</evidence>
<evidence type="ECO:0000313" key="6">
    <source>
        <dbReference type="EnsemblPlants" id="TuG1812G0300002631.01.T01"/>
    </source>
</evidence>
<protein>
    <recommendedName>
        <fullName evidence="8">Inorganic pyrophosphatase 3</fullName>
    </recommendedName>
</protein>
<name>A0A8R7PT76_TRIUA</name>
<dbReference type="PANTHER" id="PTHR20889">
    <property type="entry name" value="PHOSPHATASE, ORPHAN 1, 2"/>
    <property type="match status" value="1"/>
</dbReference>
<evidence type="ECO:0008006" key="8">
    <source>
        <dbReference type="Google" id="ProtNLM"/>
    </source>
</evidence>
<keyword evidence="7" id="KW-1185">Reference proteome</keyword>
<evidence type="ECO:0000256" key="3">
    <source>
        <dbReference type="ARBA" id="ARBA00022801"/>
    </source>
</evidence>
<dbReference type="Gramene" id="TuG1812G0300002631.01.T01">
    <property type="protein sequence ID" value="TuG1812G0300002631.01.T01"/>
    <property type="gene ID" value="TuG1812G0300002631.01"/>
</dbReference>
<dbReference type="GO" id="GO:0046872">
    <property type="term" value="F:metal ion binding"/>
    <property type="evidence" value="ECO:0007669"/>
    <property type="project" value="UniProtKB-KW"/>
</dbReference>
<organism evidence="6 7">
    <name type="scientific">Triticum urartu</name>
    <name type="common">Red wild einkorn</name>
    <name type="synonym">Crithodium urartu</name>
    <dbReference type="NCBI Taxonomy" id="4572"/>
    <lineage>
        <taxon>Eukaryota</taxon>
        <taxon>Viridiplantae</taxon>
        <taxon>Streptophyta</taxon>
        <taxon>Embryophyta</taxon>
        <taxon>Tracheophyta</taxon>
        <taxon>Spermatophyta</taxon>
        <taxon>Magnoliopsida</taxon>
        <taxon>Liliopsida</taxon>
        <taxon>Poales</taxon>
        <taxon>Poaceae</taxon>
        <taxon>BOP clade</taxon>
        <taxon>Pooideae</taxon>
        <taxon>Triticodae</taxon>
        <taxon>Triticeae</taxon>
        <taxon>Triticinae</taxon>
        <taxon>Triticum</taxon>
    </lineage>
</organism>
<dbReference type="OrthoDB" id="10267182at2759"/>
<dbReference type="KEGG" id="tua:125544135"/>
<dbReference type="GeneID" id="125544135"/>
<evidence type="ECO:0000313" key="7">
    <source>
        <dbReference type="Proteomes" id="UP000015106"/>
    </source>
</evidence>
<keyword evidence="3" id="KW-0378">Hydrolase</keyword>
<dbReference type="Gene3D" id="3.40.50.1000">
    <property type="entry name" value="HAD superfamily/HAD-like"/>
    <property type="match status" value="1"/>
</dbReference>
<reference evidence="6" key="2">
    <citation type="submission" date="2018-03" db="EMBL/GenBank/DDBJ databases">
        <title>The Triticum urartu genome reveals the dynamic nature of wheat genome evolution.</title>
        <authorList>
            <person name="Ling H."/>
            <person name="Ma B."/>
            <person name="Shi X."/>
            <person name="Liu H."/>
            <person name="Dong L."/>
            <person name="Sun H."/>
            <person name="Cao Y."/>
            <person name="Gao Q."/>
            <person name="Zheng S."/>
            <person name="Li Y."/>
            <person name="Yu Y."/>
            <person name="Du H."/>
            <person name="Qi M."/>
            <person name="Li Y."/>
            <person name="Yu H."/>
            <person name="Cui Y."/>
            <person name="Wang N."/>
            <person name="Chen C."/>
            <person name="Wu H."/>
            <person name="Zhao Y."/>
            <person name="Zhang J."/>
            <person name="Li Y."/>
            <person name="Zhou W."/>
            <person name="Zhang B."/>
            <person name="Hu W."/>
            <person name="Eijk M."/>
            <person name="Tang J."/>
            <person name="Witsenboer H."/>
            <person name="Zhao S."/>
            <person name="Li Z."/>
            <person name="Zhang A."/>
            <person name="Wang D."/>
            <person name="Liang C."/>
        </authorList>
    </citation>
    <scope>NUCLEOTIDE SEQUENCE [LARGE SCALE GENOMIC DNA]</scope>
    <source>
        <strain evidence="6">cv. G1812</strain>
    </source>
</reference>
<gene>
    <name evidence="6" type="primary">LOC125544135</name>
</gene>
<feature type="region of interest" description="Disordered" evidence="5">
    <location>
        <begin position="40"/>
        <end position="65"/>
    </location>
</feature>
<comment type="cofactor">
    <cofactor evidence="1">
        <name>Mg(2+)</name>
        <dbReference type="ChEBI" id="CHEBI:18420"/>
    </cofactor>
</comment>
<dbReference type="Proteomes" id="UP000015106">
    <property type="component" value="Chromosome 3"/>
</dbReference>
<dbReference type="SUPFAM" id="SSF56784">
    <property type="entry name" value="HAD-like"/>
    <property type="match status" value="1"/>
</dbReference>
<accession>A0A8R7PT76</accession>
<dbReference type="AlphaFoldDB" id="A0A8R7PT76"/>
<dbReference type="InterPro" id="IPR023214">
    <property type="entry name" value="HAD_sf"/>
</dbReference>
<sequence>MLRRRANKANGNTNTRERSQVAVWKPSQVISCHTAVAAIKTHRESETPPPTNKQKPRRSLVSQTSEAGSTIRRLFPEMAAPAAAAVVVLFDFDKTIIQWDSDDWVITKLGAADAFNRLRPTMRWNSLMDRMMGELHAQGRSADDIRECLRSAPLDAHVLSAIRTASALGCDLKVVSDANSFFIETVLEHHGVLGCFSEINTNPARVDAQGRLRISPFHDPTSSPHGCSLCPDNMCKGKIIQRIQGTDSAKNKHFIYIGDGKGDYCPSLKLGEGDYVMPKENYPLWSLISSDPQLIKAEVHPWSSGEEFERILLKLVNKLITSHAQGSQLDYKCDMSNPISTEVGHHQTLPIPN</sequence>